<keyword evidence="2" id="KW-1185">Reference proteome</keyword>
<organism evidence="1 2">
    <name type="scientific">Anncaliia algerae PRA339</name>
    <dbReference type="NCBI Taxonomy" id="1288291"/>
    <lineage>
        <taxon>Eukaryota</taxon>
        <taxon>Fungi</taxon>
        <taxon>Fungi incertae sedis</taxon>
        <taxon>Microsporidia</taxon>
        <taxon>Tubulinosematoidea</taxon>
        <taxon>Tubulinosematidae</taxon>
        <taxon>Anncaliia</taxon>
    </lineage>
</organism>
<evidence type="ECO:0000313" key="2">
    <source>
        <dbReference type="Proteomes" id="UP000030655"/>
    </source>
</evidence>
<proteinExistence type="predicted"/>
<name>A0A059EXS9_9MICR</name>
<evidence type="ECO:0000313" key="1">
    <source>
        <dbReference type="EMBL" id="KCZ79725.1"/>
    </source>
</evidence>
<dbReference type="Proteomes" id="UP000030655">
    <property type="component" value="Unassembled WGS sequence"/>
</dbReference>
<reference evidence="2" key="1">
    <citation type="submission" date="2013-02" db="EMBL/GenBank/DDBJ databases">
        <authorList>
            <consortium name="The Broad Institute Genome Sequencing Platform"/>
            <person name="Cuomo C."/>
            <person name="Becnel J."/>
            <person name="Sanscrainte N."/>
            <person name="Walker B."/>
            <person name="Young S.K."/>
            <person name="Zeng Q."/>
            <person name="Gargeya S."/>
            <person name="Fitzgerald M."/>
            <person name="Haas B."/>
            <person name="Abouelleil A."/>
            <person name="Alvarado L."/>
            <person name="Arachchi H.M."/>
            <person name="Berlin A.M."/>
            <person name="Chapman S.B."/>
            <person name="Dewar J."/>
            <person name="Goldberg J."/>
            <person name="Griggs A."/>
            <person name="Gujja S."/>
            <person name="Hansen M."/>
            <person name="Howarth C."/>
            <person name="Imamovic A."/>
            <person name="Larimer J."/>
            <person name="McCowan C."/>
            <person name="Murphy C."/>
            <person name="Neiman D."/>
            <person name="Pearson M."/>
            <person name="Priest M."/>
            <person name="Roberts A."/>
            <person name="Saif S."/>
            <person name="Shea T."/>
            <person name="Sisk P."/>
            <person name="Sykes S."/>
            <person name="Wortman J."/>
            <person name="Nusbaum C."/>
            <person name="Birren B."/>
        </authorList>
    </citation>
    <scope>NUCLEOTIDE SEQUENCE [LARGE SCALE GENOMIC DNA]</scope>
    <source>
        <strain evidence="2">PRA339</strain>
    </source>
</reference>
<dbReference type="AlphaFoldDB" id="A0A059EXS9"/>
<dbReference type="HOGENOM" id="CLU_1212265_0_0_1"/>
<dbReference type="OrthoDB" id="10389537at2759"/>
<feature type="non-terminal residue" evidence="1">
    <location>
        <position position="1"/>
    </location>
</feature>
<gene>
    <name evidence="1" type="ORF">H312_02872</name>
</gene>
<sequence>GYKKSLHLTFNSSEENIFDFYIAIFESENYSFLKEILPCFNLLHVIKTPCKFRSNVIYAIRYLQIIICKIEVFRYTYFQKSGVTEININDLDRNQEFNEMIATVHYIFGKMVSNFAVSMNTLEVLEVFNFIYFIKAKNNDFYVDCPFLKNMITPTLSNNGNLLKIYNENEKIVNLEFSNTCRNGILCNTVREALRSQMGRQYHDIEKNSFEKK</sequence>
<dbReference type="VEuPathDB" id="MicrosporidiaDB:H312_02872"/>
<reference evidence="1 2" key="2">
    <citation type="submission" date="2014-03" db="EMBL/GenBank/DDBJ databases">
        <title>The Genome Sequence of Anncaliia algerae insect isolate PRA339.</title>
        <authorList>
            <consortium name="The Broad Institute Genome Sequencing Platform"/>
            <consortium name="The Broad Institute Genome Sequencing Center for Infectious Disease"/>
            <person name="Cuomo C."/>
            <person name="Becnel J."/>
            <person name="Sanscrainte N."/>
            <person name="Walker B."/>
            <person name="Young S.K."/>
            <person name="Zeng Q."/>
            <person name="Gargeya S."/>
            <person name="Fitzgerald M."/>
            <person name="Haas B."/>
            <person name="Abouelleil A."/>
            <person name="Alvarado L."/>
            <person name="Arachchi H.M."/>
            <person name="Berlin A.M."/>
            <person name="Chapman S.B."/>
            <person name="Dewar J."/>
            <person name="Goldberg J."/>
            <person name="Griggs A."/>
            <person name="Gujja S."/>
            <person name="Hansen M."/>
            <person name="Howarth C."/>
            <person name="Imamovic A."/>
            <person name="Larimer J."/>
            <person name="McCowan C."/>
            <person name="Murphy C."/>
            <person name="Neiman D."/>
            <person name="Pearson M."/>
            <person name="Priest M."/>
            <person name="Roberts A."/>
            <person name="Saif S."/>
            <person name="Shea T."/>
            <person name="Sisk P."/>
            <person name="Sykes S."/>
            <person name="Wortman J."/>
            <person name="Nusbaum C."/>
            <person name="Birren B."/>
        </authorList>
    </citation>
    <scope>NUCLEOTIDE SEQUENCE [LARGE SCALE GENOMIC DNA]</scope>
    <source>
        <strain evidence="1 2">PRA339</strain>
    </source>
</reference>
<protein>
    <submittedName>
        <fullName evidence="1">Uncharacterized protein</fullName>
    </submittedName>
</protein>
<dbReference type="EMBL" id="KK365235">
    <property type="protein sequence ID" value="KCZ79725.1"/>
    <property type="molecule type" value="Genomic_DNA"/>
</dbReference>
<accession>A0A059EXS9</accession>